<reference evidence="1 2" key="1">
    <citation type="submission" date="2018-06" db="EMBL/GenBank/DDBJ databases">
        <authorList>
            <consortium name="Pathogen Informatics"/>
            <person name="Doyle S."/>
        </authorList>
    </citation>
    <scope>NUCLEOTIDE SEQUENCE [LARGE SCALE GENOMIC DNA]</scope>
    <source>
        <strain evidence="1 2">NCTC13043</strain>
    </source>
</reference>
<proteinExistence type="predicted"/>
<dbReference type="Proteomes" id="UP000254235">
    <property type="component" value="Unassembled WGS sequence"/>
</dbReference>
<dbReference type="AlphaFoldDB" id="A0A379EYB3"/>
<gene>
    <name evidence="1" type="ORF">NCTC13043_00234</name>
</gene>
<name>A0A379EYB3_9BACT</name>
<sequence length="152" mass="18371">MLFLKLLLPLLRFNNLSSFYNRIMIRQDYFLRLLEEFATALATMMKKKEDERDDSLKDLYRQYVGDYTLLRNMSVDELMEYAANEWNNNERIDRLEMLAELLYAEGSYKTNPLRNMLLEKAYLLFIYVDEKQNIYSIDRKEKIAKLHSILNE</sequence>
<organism evidence="1 2">
    <name type="scientific">Prevotella pallens</name>
    <dbReference type="NCBI Taxonomy" id="60133"/>
    <lineage>
        <taxon>Bacteria</taxon>
        <taxon>Pseudomonadati</taxon>
        <taxon>Bacteroidota</taxon>
        <taxon>Bacteroidia</taxon>
        <taxon>Bacteroidales</taxon>
        <taxon>Prevotellaceae</taxon>
        <taxon>Prevotella</taxon>
    </lineage>
</organism>
<evidence type="ECO:0000313" key="2">
    <source>
        <dbReference type="Proteomes" id="UP000254235"/>
    </source>
</evidence>
<evidence type="ECO:0000313" key="1">
    <source>
        <dbReference type="EMBL" id="SUC11389.1"/>
    </source>
</evidence>
<accession>A0A379EYB3</accession>
<dbReference type="EMBL" id="UGTP01000001">
    <property type="protein sequence ID" value="SUC11389.1"/>
    <property type="molecule type" value="Genomic_DNA"/>
</dbReference>
<protein>
    <submittedName>
        <fullName evidence="1">Uncharacterized protein</fullName>
    </submittedName>
</protein>